<evidence type="ECO:0000256" key="2">
    <source>
        <dbReference type="ARBA" id="ARBA00022964"/>
    </source>
</evidence>
<dbReference type="Pfam" id="PF00305">
    <property type="entry name" value="Lipoxygenase"/>
    <property type="match status" value="1"/>
</dbReference>
<evidence type="ECO:0000313" key="5">
    <source>
        <dbReference type="EMBL" id="MBA0710040.1"/>
    </source>
</evidence>
<dbReference type="PANTHER" id="PTHR11771">
    <property type="entry name" value="LIPOXYGENASE"/>
    <property type="match status" value="1"/>
</dbReference>
<dbReference type="Gene3D" id="1.20.245.10">
    <property type="entry name" value="Lipoxygenase-1, Domain 5"/>
    <property type="match status" value="1"/>
</dbReference>
<evidence type="ECO:0000259" key="4">
    <source>
        <dbReference type="PROSITE" id="PS51393"/>
    </source>
</evidence>
<keyword evidence="6" id="KW-1185">Reference proteome</keyword>
<accession>A0A7J8ZEK7</accession>
<evidence type="ECO:0000256" key="1">
    <source>
        <dbReference type="ARBA" id="ARBA00022723"/>
    </source>
</evidence>
<dbReference type="AlphaFoldDB" id="A0A7J8ZEK7"/>
<sequence>MPEKGTPEYAELEKNPEKVFFRIMSSQLQSLMVITVVETLSNHASDEVYLGQRTPNWTTDAVPLQASDAFNRRLAEIEGEILKMNIDKKLKNRVGPVNVPYNLLHPTGEIGISGKGIPNSISI</sequence>
<keyword evidence="2" id="KW-0223">Dioxygenase</keyword>
<dbReference type="GO" id="GO:0046872">
    <property type="term" value="F:metal ion binding"/>
    <property type="evidence" value="ECO:0007669"/>
    <property type="project" value="UniProtKB-KW"/>
</dbReference>
<dbReference type="GO" id="GO:0034440">
    <property type="term" value="P:lipid oxidation"/>
    <property type="evidence" value="ECO:0007669"/>
    <property type="project" value="InterPro"/>
</dbReference>
<dbReference type="GO" id="GO:0016702">
    <property type="term" value="F:oxidoreductase activity, acting on single donors with incorporation of molecular oxygen, incorporation of two atoms of oxygen"/>
    <property type="evidence" value="ECO:0007669"/>
    <property type="project" value="InterPro"/>
</dbReference>
<dbReference type="InterPro" id="IPR013819">
    <property type="entry name" value="LipOase_C"/>
</dbReference>
<evidence type="ECO:0000313" key="6">
    <source>
        <dbReference type="Proteomes" id="UP000593574"/>
    </source>
</evidence>
<reference evidence="5 6" key="1">
    <citation type="journal article" date="2019" name="Genome Biol. Evol.">
        <title>Insights into the evolution of the New World diploid cottons (Gossypium, subgenus Houzingenia) based on genome sequencing.</title>
        <authorList>
            <person name="Grover C.E."/>
            <person name="Arick M.A. 2nd"/>
            <person name="Thrash A."/>
            <person name="Conover J.L."/>
            <person name="Sanders W.S."/>
            <person name="Peterson D.G."/>
            <person name="Frelichowski J.E."/>
            <person name="Scheffler J.A."/>
            <person name="Scheffler B.E."/>
            <person name="Wendel J.F."/>
        </authorList>
    </citation>
    <scope>NUCLEOTIDE SEQUENCE [LARGE SCALE GENOMIC DNA]</scope>
    <source>
        <strain evidence="5">4</strain>
        <tissue evidence="5">Leaf</tissue>
    </source>
</reference>
<dbReference type="InterPro" id="IPR036226">
    <property type="entry name" value="LipOase_C_sf"/>
</dbReference>
<proteinExistence type="predicted"/>
<dbReference type="InterPro" id="IPR000907">
    <property type="entry name" value="LipOase"/>
</dbReference>
<dbReference type="SUPFAM" id="SSF48484">
    <property type="entry name" value="Lipoxigenase"/>
    <property type="match status" value="1"/>
</dbReference>
<dbReference type="EMBL" id="JABEZV010000004">
    <property type="protein sequence ID" value="MBA0710040.1"/>
    <property type="molecule type" value="Genomic_DNA"/>
</dbReference>
<dbReference type="PROSITE" id="PS51393">
    <property type="entry name" value="LIPOXYGENASE_3"/>
    <property type="match status" value="1"/>
</dbReference>
<comment type="caution">
    <text evidence="5">The sequence shown here is derived from an EMBL/GenBank/DDBJ whole genome shotgun (WGS) entry which is preliminary data.</text>
</comment>
<keyword evidence="3" id="KW-0560">Oxidoreductase</keyword>
<gene>
    <name evidence="5" type="ORF">Golax_025041</name>
</gene>
<keyword evidence="1" id="KW-0479">Metal-binding</keyword>
<dbReference type="Proteomes" id="UP000593574">
    <property type="component" value="Unassembled WGS sequence"/>
</dbReference>
<organism evidence="5 6">
    <name type="scientific">Gossypium laxum</name>
    <dbReference type="NCBI Taxonomy" id="34288"/>
    <lineage>
        <taxon>Eukaryota</taxon>
        <taxon>Viridiplantae</taxon>
        <taxon>Streptophyta</taxon>
        <taxon>Embryophyta</taxon>
        <taxon>Tracheophyta</taxon>
        <taxon>Spermatophyta</taxon>
        <taxon>Magnoliopsida</taxon>
        <taxon>eudicotyledons</taxon>
        <taxon>Gunneridae</taxon>
        <taxon>Pentapetalae</taxon>
        <taxon>rosids</taxon>
        <taxon>malvids</taxon>
        <taxon>Malvales</taxon>
        <taxon>Malvaceae</taxon>
        <taxon>Malvoideae</taxon>
        <taxon>Gossypium</taxon>
    </lineage>
</organism>
<protein>
    <recommendedName>
        <fullName evidence="4">Lipoxygenase domain-containing protein</fullName>
    </recommendedName>
</protein>
<evidence type="ECO:0000256" key="3">
    <source>
        <dbReference type="ARBA" id="ARBA00023002"/>
    </source>
</evidence>
<name>A0A7J8ZEK7_9ROSI</name>
<feature type="domain" description="Lipoxygenase" evidence="4">
    <location>
        <begin position="1"/>
        <end position="123"/>
    </location>
</feature>